<accession>A0ABY4M1I3</accession>
<proteinExistence type="predicted"/>
<evidence type="ECO:0000313" key="2">
    <source>
        <dbReference type="Proteomes" id="UP000830115"/>
    </source>
</evidence>
<reference evidence="1" key="1">
    <citation type="submission" date="2021-10" db="EMBL/GenBank/DDBJ databases">
        <title>Streptomyces nigrumlapis sp.nov.,an antimicrobial producing actinobacterium isolated from Black Gobi rocks.</title>
        <authorList>
            <person name="Wen Y."/>
            <person name="Zhang W."/>
            <person name="Liu X.G."/>
        </authorList>
    </citation>
    <scope>NUCLEOTIDE SEQUENCE</scope>
    <source>
        <strain evidence="1">ST13-2-2</strain>
    </source>
</reference>
<evidence type="ECO:0000313" key="1">
    <source>
        <dbReference type="EMBL" id="UQA91553.1"/>
    </source>
</evidence>
<gene>
    <name evidence="1" type="ORF">K9S39_06485</name>
</gene>
<protein>
    <submittedName>
        <fullName evidence="1">Uncharacterized protein</fullName>
    </submittedName>
</protein>
<keyword evidence="2" id="KW-1185">Reference proteome</keyword>
<sequence>MGEGLQPLGREPLSQHHQVCAYPGVLGEQAVGVREEPLHGLYAEATGVL</sequence>
<dbReference type="Proteomes" id="UP000830115">
    <property type="component" value="Chromosome"/>
</dbReference>
<organism evidence="1 2">
    <name type="scientific">Streptomyces halobius</name>
    <dbReference type="NCBI Taxonomy" id="2879846"/>
    <lineage>
        <taxon>Bacteria</taxon>
        <taxon>Bacillati</taxon>
        <taxon>Actinomycetota</taxon>
        <taxon>Actinomycetes</taxon>
        <taxon>Kitasatosporales</taxon>
        <taxon>Streptomycetaceae</taxon>
        <taxon>Streptomyces</taxon>
    </lineage>
</organism>
<dbReference type="EMBL" id="CP086322">
    <property type="protein sequence ID" value="UQA91553.1"/>
    <property type="molecule type" value="Genomic_DNA"/>
</dbReference>
<name>A0ABY4M1I3_9ACTN</name>